<gene>
    <name evidence="5" type="ORF">CTI12_AA262360</name>
</gene>
<keyword evidence="2 5" id="KW-0430">Lectin</keyword>
<dbReference type="STRING" id="35608.A0A2U1NHP2"/>
<dbReference type="Proteomes" id="UP000245207">
    <property type="component" value="Unassembled WGS sequence"/>
</dbReference>
<dbReference type="EMBL" id="PKPP01002801">
    <property type="protein sequence ID" value="PWA73033.1"/>
    <property type="molecule type" value="Genomic_DNA"/>
</dbReference>
<dbReference type="GO" id="GO:0030246">
    <property type="term" value="F:carbohydrate binding"/>
    <property type="evidence" value="ECO:0007669"/>
    <property type="project" value="UniProtKB-KW"/>
</dbReference>
<sequence length="308" mass="33323">MPEGFIEKIIIAHGGVIDSIKFQSYCNTGETQYSFFGGKGGNKTDTINIEFPKEYIVEVSGTTGNYDGYNVVKSLCIVTNKKRYGPYGTDWGTRFSYDGKGGVIVGFHGHDNIYLEAIGVYVKPESLALAQSSTCQSNSVLELCSGMSKMALPRDAGPWGASGGKPWDDGVYSAVKQVHVHIGVSLNVINAIEFEYVKSDGKTIWSHMHGGTKGDKTELVCNKVTLDSAKEYLTGISGFYGPVEGYNGLEAVTSITFYTNKKIYGPYGQEAGVGYQPFISTTSLGKVLGFHGTNNGFLSSIGVHMEYF</sequence>
<feature type="domain" description="Jacalin-type lectin" evidence="4">
    <location>
        <begin position="1"/>
        <end position="124"/>
    </location>
</feature>
<dbReference type="PANTHER" id="PTHR47293:SF66">
    <property type="entry name" value="JACALIN-RELATED LECTIN 11-RELATED"/>
    <property type="match status" value="1"/>
</dbReference>
<dbReference type="InterPro" id="IPR036404">
    <property type="entry name" value="Jacalin-like_lectin_dom_sf"/>
</dbReference>
<dbReference type="PROSITE" id="PS51752">
    <property type="entry name" value="JACALIN_LECTIN"/>
    <property type="match status" value="2"/>
</dbReference>
<keyword evidence="3" id="KW-0677">Repeat</keyword>
<dbReference type="InterPro" id="IPR001229">
    <property type="entry name" value="Jacalin-like_lectin_dom"/>
</dbReference>
<evidence type="ECO:0000313" key="6">
    <source>
        <dbReference type="Proteomes" id="UP000245207"/>
    </source>
</evidence>
<name>A0A2U1NHP2_ARTAN</name>
<accession>A0A2U1NHP2</accession>
<dbReference type="SUPFAM" id="SSF51101">
    <property type="entry name" value="Mannose-binding lectins"/>
    <property type="match status" value="2"/>
</dbReference>
<dbReference type="Gene3D" id="2.100.10.30">
    <property type="entry name" value="Jacalin-like lectin domain"/>
    <property type="match status" value="2"/>
</dbReference>
<feature type="domain" description="Jacalin-type lectin" evidence="4">
    <location>
        <begin position="153"/>
        <end position="307"/>
    </location>
</feature>
<dbReference type="SMART" id="SM00915">
    <property type="entry name" value="Jacalin"/>
    <property type="match status" value="2"/>
</dbReference>
<dbReference type="AlphaFoldDB" id="A0A2U1NHP2"/>
<reference evidence="5 6" key="1">
    <citation type="journal article" date="2018" name="Mol. Plant">
        <title>The genome of Artemisia annua provides insight into the evolution of Asteraceae family and artemisinin biosynthesis.</title>
        <authorList>
            <person name="Shen Q."/>
            <person name="Zhang L."/>
            <person name="Liao Z."/>
            <person name="Wang S."/>
            <person name="Yan T."/>
            <person name="Shi P."/>
            <person name="Liu M."/>
            <person name="Fu X."/>
            <person name="Pan Q."/>
            <person name="Wang Y."/>
            <person name="Lv Z."/>
            <person name="Lu X."/>
            <person name="Zhang F."/>
            <person name="Jiang W."/>
            <person name="Ma Y."/>
            <person name="Chen M."/>
            <person name="Hao X."/>
            <person name="Li L."/>
            <person name="Tang Y."/>
            <person name="Lv G."/>
            <person name="Zhou Y."/>
            <person name="Sun X."/>
            <person name="Brodelius P.E."/>
            <person name="Rose J.K.C."/>
            <person name="Tang K."/>
        </authorList>
    </citation>
    <scope>NUCLEOTIDE SEQUENCE [LARGE SCALE GENOMIC DNA]</scope>
    <source>
        <strain evidence="6">cv. Huhao1</strain>
        <tissue evidence="5">Leaf</tissue>
    </source>
</reference>
<dbReference type="Pfam" id="PF01419">
    <property type="entry name" value="Jacalin"/>
    <property type="match status" value="2"/>
</dbReference>
<evidence type="ECO:0000313" key="5">
    <source>
        <dbReference type="EMBL" id="PWA73033.1"/>
    </source>
</evidence>
<proteinExistence type="inferred from homology"/>
<comment type="caution">
    <text evidence="5">The sequence shown here is derived from an EMBL/GenBank/DDBJ whole genome shotgun (WGS) entry which is preliminary data.</text>
</comment>
<evidence type="ECO:0000256" key="1">
    <source>
        <dbReference type="ARBA" id="ARBA00006568"/>
    </source>
</evidence>
<comment type="similarity">
    <text evidence="1">Belongs to the jacalin lectin family.</text>
</comment>
<dbReference type="OrthoDB" id="4325201at2759"/>
<evidence type="ECO:0000256" key="3">
    <source>
        <dbReference type="ARBA" id="ARBA00022737"/>
    </source>
</evidence>
<protein>
    <submittedName>
        <fullName evidence="5">Mannose-binding lectin</fullName>
    </submittedName>
</protein>
<dbReference type="InterPro" id="IPR033734">
    <property type="entry name" value="Jacalin-like_lectin_dom_plant"/>
</dbReference>
<keyword evidence="6" id="KW-1185">Reference proteome</keyword>
<dbReference type="FunFam" id="2.100.10.30:FF:000001">
    <property type="entry name" value="Jacalin-related lectin 33"/>
    <property type="match status" value="1"/>
</dbReference>
<evidence type="ECO:0000256" key="2">
    <source>
        <dbReference type="ARBA" id="ARBA00022734"/>
    </source>
</evidence>
<organism evidence="5 6">
    <name type="scientific">Artemisia annua</name>
    <name type="common">Sweet wormwood</name>
    <dbReference type="NCBI Taxonomy" id="35608"/>
    <lineage>
        <taxon>Eukaryota</taxon>
        <taxon>Viridiplantae</taxon>
        <taxon>Streptophyta</taxon>
        <taxon>Embryophyta</taxon>
        <taxon>Tracheophyta</taxon>
        <taxon>Spermatophyta</taxon>
        <taxon>Magnoliopsida</taxon>
        <taxon>eudicotyledons</taxon>
        <taxon>Gunneridae</taxon>
        <taxon>Pentapetalae</taxon>
        <taxon>asterids</taxon>
        <taxon>campanulids</taxon>
        <taxon>Asterales</taxon>
        <taxon>Asteraceae</taxon>
        <taxon>Asteroideae</taxon>
        <taxon>Anthemideae</taxon>
        <taxon>Artemisiinae</taxon>
        <taxon>Artemisia</taxon>
    </lineage>
</organism>
<dbReference type="PANTHER" id="PTHR47293">
    <property type="entry name" value="JACALIN-RELATED LECTIN 3"/>
    <property type="match status" value="1"/>
</dbReference>
<dbReference type="CDD" id="cd09612">
    <property type="entry name" value="Jacalin"/>
    <property type="match status" value="2"/>
</dbReference>
<evidence type="ECO:0000259" key="4">
    <source>
        <dbReference type="PROSITE" id="PS51752"/>
    </source>
</evidence>